<dbReference type="Proteomes" id="UP000825002">
    <property type="component" value="Unassembled WGS sequence"/>
</dbReference>
<keyword evidence="3" id="KW-1185">Reference proteome</keyword>
<feature type="non-terminal residue" evidence="2">
    <location>
        <position position="423"/>
    </location>
</feature>
<dbReference type="EMBL" id="JAIFTH010000482">
    <property type="protein sequence ID" value="KAG9509428.1"/>
    <property type="molecule type" value="Genomic_DNA"/>
</dbReference>
<name>A0ABQ7S7W0_9ACAR</name>
<feature type="region of interest" description="Disordered" evidence="1">
    <location>
        <begin position="293"/>
        <end position="347"/>
    </location>
</feature>
<sequence>MLYYTSMRFMMSRGYSTYGRSASDPVNQLASAVYAQPNSVDLYSTSTTTMPQFTALTSNQPSTLSVYPADMYNAPVIYTNGLSTNPRLTGQLDRRAGVLLKFASTEDQIKLRRLLQQRPQEMFKSQSNNWQPEQFTTYSQPIDQQQWKIMSQLKPARDSSQSKVSQFNSAPSSLAEPSPVRPTHRPEVGDATQLRLQQFRYQLVTARPSNEVVQGTQNVHKDVQNVQERTNFNNNQRLQQHQQQQQRQQQHGETLSRDNIMTMLPTTSTLAPQSSWQQDNIDGSFSNVAEPVVSENDEQHLAAASSQKQQPQQSQSQTSDSSSQVNNNNIADNRPTEPINSESIDSSSYAAHHTITTDGNMLTEQQQQQQSARPSSVYSFNQMMTPTAPSNDANDDAKLDSKLYSTSMTSKITRDGDKITISV</sequence>
<protein>
    <submittedName>
        <fullName evidence="2">Uncharacterized protein</fullName>
    </submittedName>
</protein>
<evidence type="ECO:0000313" key="2">
    <source>
        <dbReference type="EMBL" id="KAG9509428.1"/>
    </source>
</evidence>
<evidence type="ECO:0000256" key="1">
    <source>
        <dbReference type="SAM" id="MobiDB-lite"/>
    </source>
</evidence>
<feature type="compositionally biased region" description="Low complexity" evidence="1">
    <location>
        <begin position="305"/>
        <end position="324"/>
    </location>
</feature>
<comment type="caution">
    <text evidence="2">The sequence shown here is derived from an EMBL/GenBank/DDBJ whole genome shotgun (WGS) entry which is preliminary data.</text>
</comment>
<feature type="compositionally biased region" description="Polar residues" evidence="1">
    <location>
        <begin position="338"/>
        <end position="347"/>
    </location>
</feature>
<gene>
    <name evidence="2" type="ORF">GZH46_02054</name>
</gene>
<feature type="region of interest" description="Disordered" evidence="1">
    <location>
        <begin position="152"/>
        <end position="187"/>
    </location>
</feature>
<reference evidence="2 3" key="1">
    <citation type="submission" date="2020-10" db="EMBL/GenBank/DDBJ databases">
        <authorList>
            <person name="Klimov P.B."/>
            <person name="Dyachkov S.M."/>
            <person name="Chetverikov P.E."/>
        </authorList>
    </citation>
    <scope>NUCLEOTIDE SEQUENCE [LARGE SCALE GENOMIC DNA]</scope>
    <source>
        <strain evidence="2">BMOC 18-1129-001#AD2665</strain>
        <tissue evidence="2">Entire mites</tissue>
    </source>
</reference>
<accession>A0ABQ7S7W0</accession>
<feature type="compositionally biased region" description="Polar residues" evidence="1">
    <location>
        <begin position="158"/>
        <end position="172"/>
    </location>
</feature>
<evidence type="ECO:0000313" key="3">
    <source>
        <dbReference type="Proteomes" id="UP000825002"/>
    </source>
</evidence>
<organism evidence="2 3">
    <name type="scientific">Fragariocoptes setiger</name>
    <dbReference type="NCBI Taxonomy" id="1670756"/>
    <lineage>
        <taxon>Eukaryota</taxon>
        <taxon>Metazoa</taxon>
        <taxon>Ecdysozoa</taxon>
        <taxon>Arthropoda</taxon>
        <taxon>Chelicerata</taxon>
        <taxon>Arachnida</taxon>
        <taxon>Acari</taxon>
        <taxon>Acariformes</taxon>
        <taxon>Trombidiformes</taxon>
        <taxon>Prostigmata</taxon>
        <taxon>Eupodina</taxon>
        <taxon>Eriophyoidea</taxon>
        <taxon>Phytoptidae</taxon>
        <taxon>Fragariocoptes</taxon>
    </lineage>
</organism>
<proteinExistence type="predicted"/>